<evidence type="ECO:0000256" key="2">
    <source>
        <dbReference type="SAM" id="SignalP"/>
    </source>
</evidence>
<comment type="caution">
    <text evidence="3">The sequence shown here is derived from an EMBL/GenBank/DDBJ whole genome shotgun (WGS) entry which is preliminary data.</text>
</comment>
<feature type="chain" id="PRO_5030770242" evidence="2">
    <location>
        <begin position="19"/>
        <end position="269"/>
    </location>
</feature>
<evidence type="ECO:0000256" key="1">
    <source>
        <dbReference type="SAM" id="MobiDB-lite"/>
    </source>
</evidence>
<accession>A0A7W8G1A5</accession>
<feature type="compositionally biased region" description="Low complexity" evidence="1">
    <location>
        <begin position="173"/>
        <end position="186"/>
    </location>
</feature>
<evidence type="ECO:0000313" key="4">
    <source>
        <dbReference type="Proteomes" id="UP000521199"/>
    </source>
</evidence>
<keyword evidence="2" id="KW-0732">Signal</keyword>
<gene>
    <name evidence="3" type="ORF">HNQ52_002762</name>
</gene>
<sequence length="269" mass="28674">MRPLLALLLLVAAGTAAAHIRTQPNPLVSLDVVDRDTGQTLPSWQHDGEAWIAGTPGHRYAVRLTNRSGERVLAVLSVDGVNAVSGETASPHQTGYVLEPYQSTEVAGWRKSLSQVAAFEFTALSASYAARTGRPDDVGVIGIAVFRETRRWTPPPAPPQQLGRALERERRNAAGASADAAAAPQARTEGTAKAMPAPAESLGTGHGAREQSSARHVAFERASTAPAQVSTLRYDSERNLVAMGVIPRPMPPRWRRSPQAFPAGFVPDP</sequence>
<protein>
    <submittedName>
        <fullName evidence="3">Uncharacterized protein</fullName>
    </submittedName>
</protein>
<dbReference type="AlphaFoldDB" id="A0A7W8G1A5"/>
<organism evidence="3 4">
    <name type="scientific">Chiayiivirga flava</name>
    <dbReference type="NCBI Taxonomy" id="659595"/>
    <lineage>
        <taxon>Bacteria</taxon>
        <taxon>Pseudomonadati</taxon>
        <taxon>Pseudomonadota</taxon>
        <taxon>Gammaproteobacteria</taxon>
        <taxon>Lysobacterales</taxon>
        <taxon>Lysobacteraceae</taxon>
        <taxon>Chiayiivirga</taxon>
    </lineage>
</organism>
<name>A0A7W8G1A5_9GAMM</name>
<keyword evidence="4" id="KW-1185">Reference proteome</keyword>
<dbReference type="Proteomes" id="UP000521199">
    <property type="component" value="Unassembled WGS sequence"/>
</dbReference>
<dbReference type="RefSeq" id="WP_183961742.1">
    <property type="nucleotide sequence ID" value="NZ_JACHHP010000005.1"/>
</dbReference>
<dbReference type="EMBL" id="JACHHP010000005">
    <property type="protein sequence ID" value="MBB5209199.1"/>
    <property type="molecule type" value="Genomic_DNA"/>
</dbReference>
<proteinExistence type="predicted"/>
<feature type="compositionally biased region" description="Basic and acidic residues" evidence="1">
    <location>
        <begin position="207"/>
        <end position="219"/>
    </location>
</feature>
<reference evidence="3 4" key="1">
    <citation type="submission" date="2020-08" db="EMBL/GenBank/DDBJ databases">
        <title>Genomic Encyclopedia of Type Strains, Phase IV (KMG-IV): sequencing the most valuable type-strain genomes for metagenomic binning, comparative biology and taxonomic classification.</title>
        <authorList>
            <person name="Goeker M."/>
        </authorList>
    </citation>
    <scope>NUCLEOTIDE SEQUENCE [LARGE SCALE GENOMIC DNA]</scope>
    <source>
        <strain evidence="3 4">DSM 24163</strain>
    </source>
</reference>
<feature type="signal peptide" evidence="2">
    <location>
        <begin position="1"/>
        <end position="18"/>
    </location>
</feature>
<evidence type="ECO:0000313" key="3">
    <source>
        <dbReference type="EMBL" id="MBB5209199.1"/>
    </source>
</evidence>
<feature type="region of interest" description="Disordered" evidence="1">
    <location>
        <begin position="151"/>
        <end position="226"/>
    </location>
</feature>
<feature type="region of interest" description="Disordered" evidence="1">
    <location>
        <begin position="247"/>
        <end position="269"/>
    </location>
</feature>